<sequence>MSIQESVFKLTSEILKHEKRQEIYELISKMRISKTEENQVDIDHSQLWYFAHQENIQFLGLLILNEKAGSISLNSNGIVMNKLSNHDLKIIESWYRTTIYILEYFTELLNPYGNIFENLSNPYYQYKKPNLITNSEIISFSDQIIKNIRAELENHPTCLLLKNISQKFKKEIEQISISLPQAVLKIENDIHRASITSTNREIFDLQITQNLTDLAFSDKTVAILIFAIINWRSTMRIISQLIFQATYQNKLPQIGNSNITKIHNHHSTNIGKVLTCSIQPTAEEISTKPGDIIYYNIDEETYKFKGIAKICNFTFKMSQEEGTIMKFGLRLIDDHLNYFENL</sequence>
<protein>
    <submittedName>
        <fullName evidence="1">Uncharacterized protein</fullName>
    </submittedName>
</protein>
<evidence type="ECO:0000313" key="2">
    <source>
        <dbReference type="Proteomes" id="UP000294684"/>
    </source>
</evidence>
<dbReference type="RefSeq" id="WP_004787812.1">
    <property type="nucleotide sequence ID" value="NZ_SORO01000007.1"/>
</dbReference>
<dbReference type="EMBL" id="SORO01000007">
    <property type="protein sequence ID" value="TDY66387.1"/>
    <property type="molecule type" value="Genomic_DNA"/>
</dbReference>
<proteinExistence type="predicted"/>
<organism evidence="1 2">
    <name type="scientific">Leptospira meyeri</name>
    <dbReference type="NCBI Taxonomy" id="29508"/>
    <lineage>
        <taxon>Bacteria</taxon>
        <taxon>Pseudomonadati</taxon>
        <taxon>Spirochaetota</taxon>
        <taxon>Spirochaetia</taxon>
        <taxon>Leptospirales</taxon>
        <taxon>Leptospiraceae</taxon>
        <taxon>Leptospira</taxon>
    </lineage>
</organism>
<reference evidence="1 2" key="1">
    <citation type="submission" date="2019-03" db="EMBL/GenBank/DDBJ databases">
        <title>Genomic Encyclopedia of Archaeal and Bacterial Type Strains, Phase II (KMG-II): from individual species to whole genera.</title>
        <authorList>
            <person name="Goeker M."/>
        </authorList>
    </citation>
    <scope>NUCLEOTIDE SEQUENCE [LARGE SCALE GENOMIC DNA]</scope>
    <source>
        <strain evidence="1 2">DSM 21537</strain>
    </source>
</reference>
<evidence type="ECO:0000313" key="1">
    <source>
        <dbReference type="EMBL" id="TDY66387.1"/>
    </source>
</evidence>
<dbReference type="OrthoDB" id="9874194at2"/>
<dbReference type="Proteomes" id="UP000294684">
    <property type="component" value="Unassembled WGS sequence"/>
</dbReference>
<comment type="caution">
    <text evidence="1">The sequence shown here is derived from an EMBL/GenBank/DDBJ whole genome shotgun (WGS) entry which is preliminary data.</text>
</comment>
<dbReference type="STRING" id="1193051.LEP1GSC017_3991"/>
<accession>A0A4R8MNJ8</accession>
<gene>
    <name evidence="1" type="ORF">CLV96_3957</name>
</gene>
<name>A0A4R8MNJ8_LEPME</name>
<keyword evidence="2" id="KW-1185">Reference proteome</keyword>
<dbReference type="AlphaFoldDB" id="A0A4R8MNJ8"/>
<dbReference type="GeneID" id="79829199"/>